<accession>A0A6A2XL05</accession>
<sequence length="102" mass="11655">MRNIYVLGVSLFLGPSIPQYFAMNTTYVDGHGPVRTNAIWFNDILNTIFSSPETVISWLGPYLITLWKQIMWKIEEFHGGNHSSTAKAMLEQRSLQLPPQTK</sequence>
<gene>
    <name evidence="2" type="ORF">F3Y22_tig00116964pilonHSYRG00033</name>
</gene>
<comment type="caution">
    <text evidence="2">The sequence shown here is derived from an EMBL/GenBank/DDBJ whole genome shotgun (WGS) entry which is preliminary data.</text>
</comment>
<name>A0A6A2XL05_HIBSY</name>
<organism evidence="2 3">
    <name type="scientific">Hibiscus syriacus</name>
    <name type="common">Rose of Sharon</name>
    <dbReference type="NCBI Taxonomy" id="106335"/>
    <lineage>
        <taxon>Eukaryota</taxon>
        <taxon>Viridiplantae</taxon>
        <taxon>Streptophyta</taxon>
        <taxon>Embryophyta</taxon>
        <taxon>Tracheophyta</taxon>
        <taxon>Spermatophyta</taxon>
        <taxon>Magnoliopsida</taxon>
        <taxon>eudicotyledons</taxon>
        <taxon>Gunneridae</taxon>
        <taxon>Pentapetalae</taxon>
        <taxon>rosids</taxon>
        <taxon>malvids</taxon>
        <taxon>Malvales</taxon>
        <taxon>Malvaceae</taxon>
        <taxon>Malvoideae</taxon>
        <taxon>Hibiscus</taxon>
    </lineage>
</organism>
<proteinExistence type="inferred from homology"/>
<dbReference type="AlphaFoldDB" id="A0A6A2XL05"/>
<comment type="similarity">
    <text evidence="1">Belongs to the nucleobase:cation symporter-2 (NCS2) (TC 2.A.40) family.</text>
</comment>
<dbReference type="PANTHER" id="PTHR11119">
    <property type="entry name" value="XANTHINE-URACIL / VITAMIN C PERMEASE FAMILY MEMBER"/>
    <property type="match status" value="1"/>
</dbReference>
<evidence type="ECO:0000313" key="2">
    <source>
        <dbReference type="EMBL" id="KAE8659079.1"/>
    </source>
</evidence>
<dbReference type="EMBL" id="VEPZ02001738">
    <property type="protein sequence ID" value="KAE8659079.1"/>
    <property type="molecule type" value="Genomic_DNA"/>
</dbReference>
<keyword evidence="3" id="KW-1185">Reference proteome</keyword>
<protein>
    <submittedName>
        <fullName evidence="2">Uncharacterized protein</fullName>
    </submittedName>
</protein>
<dbReference type="Proteomes" id="UP000436088">
    <property type="component" value="Unassembled WGS sequence"/>
</dbReference>
<evidence type="ECO:0000256" key="1">
    <source>
        <dbReference type="ARBA" id="ARBA00008821"/>
    </source>
</evidence>
<evidence type="ECO:0000313" key="3">
    <source>
        <dbReference type="Proteomes" id="UP000436088"/>
    </source>
</evidence>
<reference evidence="2" key="1">
    <citation type="submission" date="2019-09" db="EMBL/GenBank/DDBJ databases">
        <title>Draft genome information of white flower Hibiscus syriacus.</title>
        <authorList>
            <person name="Kim Y.-M."/>
        </authorList>
    </citation>
    <scope>NUCLEOTIDE SEQUENCE [LARGE SCALE GENOMIC DNA]</scope>
    <source>
        <strain evidence="2">YM2019G1</strain>
    </source>
</reference>